<dbReference type="InterPro" id="IPR032710">
    <property type="entry name" value="NTF2-like_dom_sf"/>
</dbReference>
<comment type="caution">
    <text evidence="10">The sequence shown here is derived from an EMBL/GenBank/DDBJ whole genome shotgun (WGS) entry which is preliminary data.</text>
</comment>
<dbReference type="CDD" id="cd04701">
    <property type="entry name" value="Asparaginase_2"/>
    <property type="match status" value="1"/>
</dbReference>
<dbReference type="InterPro" id="IPR027843">
    <property type="entry name" value="DUF4440"/>
</dbReference>
<organism evidence="10 11">
    <name type="scientific">Aporhodopirellula rubra</name>
    <dbReference type="NCBI Taxonomy" id="980271"/>
    <lineage>
        <taxon>Bacteria</taxon>
        <taxon>Pseudomonadati</taxon>
        <taxon>Planctomycetota</taxon>
        <taxon>Planctomycetia</taxon>
        <taxon>Pirellulales</taxon>
        <taxon>Pirellulaceae</taxon>
        <taxon>Aporhodopirellula</taxon>
    </lineage>
</organism>
<sequence>MKFHASVLAFTLLCPLFPVGASHGEEATNRANWAIAIHGGAGSSPAQLDEASSEKRSQGLQNALQKGRDLLAGGGTAVDTVEAVIRLMEDDPIFNAGRGAVLTEDGRAELDASIMDGKTLGCGAVAGVTKVANPISLARRVMTNTKHVLLAGPGADQFAAGQQVPLVDPDYFITKRVVHDAATIVSSTHDSADIHYGTVGCVVLDSHGNLAAGTSTGGTAKKLPGRVGDSPIVGAGTYAANGLCAVSGTGVGEEYIRNSVAYDVAAQMRYAGKSLESSITEIMLERLSPGTGGLIAVSQQGDIVMQHNTPGMSCGAADSTGRFDTHLVLENGGAPADAISESPEAEIEALIEQQAADWNDGDIDAFMNVYWKSEQLTFSSGGEISRGFDATLARYKKRYPTSVEMGKLTFSELEFLPLDTSAMQVLGVWNLKRDLPIGGRFTLIFRHFPDGWKIVHDHTSKSPDEPKP</sequence>
<dbReference type="Proteomes" id="UP000536179">
    <property type="component" value="Unassembled WGS sequence"/>
</dbReference>
<evidence type="ECO:0000256" key="1">
    <source>
        <dbReference type="ARBA" id="ARBA00022670"/>
    </source>
</evidence>
<evidence type="ECO:0000256" key="2">
    <source>
        <dbReference type="ARBA" id="ARBA00022801"/>
    </source>
</evidence>
<evidence type="ECO:0000313" key="10">
    <source>
        <dbReference type="EMBL" id="MBB3208090.1"/>
    </source>
</evidence>
<feature type="site" description="Cleavage; by autolysis" evidence="7">
    <location>
        <begin position="197"/>
        <end position="198"/>
    </location>
</feature>
<name>A0A7W5H7J3_9BACT</name>
<evidence type="ECO:0000256" key="6">
    <source>
        <dbReference type="PIRSR" id="PIRSR600246-2"/>
    </source>
</evidence>
<dbReference type="GO" id="GO:0008233">
    <property type="term" value="F:peptidase activity"/>
    <property type="evidence" value="ECO:0007669"/>
    <property type="project" value="UniProtKB-KW"/>
</dbReference>
<evidence type="ECO:0000256" key="5">
    <source>
        <dbReference type="PIRSR" id="PIRSR600246-1"/>
    </source>
</evidence>
<dbReference type="PANTHER" id="PTHR10188">
    <property type="entry name" value="L-ASPARAGINASE"/>
    <property type="match status" value="1"/>
</dbReference>
<keyword evidence="8" id="KW-0732">Signal</keyword>
<feature type="signal peptide" evidence="8">
    <location>
        <begin position="1"/>
        <end position="21"/>
    </location>
</feature>
<evidence type="ECO:0000256" key="4">
    <source>
        <dbReference type="ARBA" id="ARBA00069124"/>
    </source>
</evidence>
<gene>
    <name evidence="10" type="ORF">FHS27_003917</name>
</gene>
<keyword evidence="2 10" id="KW-0378">Hydrolase</keyword>
<evidence type="ECO:0000313" key="11">
    <source>
        <dbReference type="Proteomes" id="UP000536179"/>
    </source>
</evidence>
<dbReference type="FunFam" id="3.60.20.30:FF:000001">
    <property type="entry name" value="Isoaspartyl peptidase/L-asparaginase"/>
    <property type="match status" value="1"/>
</dbReference>
<dbReference type="Pfam" id="PF14534">
    <property type="entry name" value="DUF4440"/>
    <property type="match status" value="1"/>
</dbReference>
<feature type="domain" description="DUF4440" evidence="9">
    <location>
        <begin position="347"/>
        <end position="454"/>
    </location>
</feature>
<keyword evidence="1" id="KW-0645">Protease</keyword>
<dbReference type="InterPro" id="IPR000246">
    <property type="entry name" value="Peptidase_T2"/>
</dbReference>
<feature type="chain" id="PRO_5030528663" description="Isoaspartyl peptidase" evidence="8">
    <location>
        <begin position="22"/>
        <end position="468"/>
    </location>
</feature>
<dbReference type="SUPFAM" id="SSF54427">
    <property type="entry name" value="NTF2-like"/>
    <property type="match status" value="1"/>
</dbReference>
<dbReference type="EMBL" id="JACHXU010000013">
    <property type="protein sequence ID" value="MBB3208090.1"/>
    <property type="molecule type" value="Genomic_DNA"/>
</dbReference>
<feature type="binding site" evidence="6">
    <location>
        <begin position="249"/>
        <end position="252"/>
    </location>
    <ligand>
        <name>substrate</name>
    </ligand>
</feature>
<protein>
    <recommendedName>
        <fullName evidence="4">Isoaspartyl peptidase</fullName>
    </recommendedName>
</protein>
<accession>A0A7W5H7J3</accession>
<dbReference type="Gene3D" id="3.60.20.30">
    <property type="entry name" value="(Glycosyl)asparaginase"/>
    <property type="match status" value="1"/>
</dbReference>
<proteinExistence type="predicted"/>
<keyword evidence="11" id="KW-1185">Reference proteome</keyword>
<dbReference type="AlphaFoldDB" id="A0A7W5H7J3"/>
<dbReference type="RefSeq" id="WP_184306321.1">
    <property type="nucleotide sequence ID" value="NZ_JACHXU010000013.1"/>
</dbReference>
<dbReference type="PANTHER" id="PTHR10188:SF6">
    <property type="entry name" value="N(4)-(BETA-N-ACETYLGLUCOSAMINYL)-L-ASPARAGINASE"/>
    <property type="match status" value="1"/>
</dbReference>
<evidence type="ECO:0000256" key="3">
    <source>
        <dbReference type="ARBA" id="ARBA00022813"/>
    </source>
</evidence>
<dbReference type="InterPro" id="IPR029055">
    <property type="entry name" value="Ntn_hydrolases_N"/>
</dbReference>
<dbReference type="SUPFAM" id="SSF56235">
    <property type="entry name" value="N-terminal nucleophile aminohydrolases (Ntn hydrolases)"/>
    <property type="match status" value="1"/>
</dbReference>
<dbReference type="Gene3D" id="3.10.450.50">
    <property type="match status" value="1"/>
</dbReference>
<evidence type="ECO:0000256" key="7">
    <source>
        <dbReference type="PIRSR" id="PIRSR600246-3"/>
    </source>
</evidence>
<dbReference type="GO" id="GO:0006508">
    <property type="term" value="P:proteolysis"/>
    <property type="evidence" value="ECO:0007669"/>
    <property type="project" value="UniProtKB-KW"/>
</dbReference>
<keyword evidence="3" id="KW-0068">Autocatalytic cleavage</keyword>
<evidence type="ECO:0000259" key="9">
    <source>
        <dbReference type="Pfam" id="PF14534"/>
    </source>
</evidence>
<dbReference type="GO" id="GO:0016811">
    <property type="term" value="F:hydrolase activity, acting on carbon-nitrogen (but not peptide) bonds, in linear amides"/>
    <property type="evidence" value="ECO:0007669"/>
    <property type="project" value="UniProtKB-ARBA"/>
</dbReference>
<feature type="active site" description="Nucleophile" evidence="5">
    <location>
        <position position="198"/>
    </location>
</feature>
<reference evidence="10 11" key="1">
    <citation type="submission" date="2020-08" db="EMBL/GenBank/DDBJ databases">
        <title>Genomic Encyclopedia of Type Strains, Phase III (KMG-III): the genomes of soil and plant-associated and newly described type strains.</title>
        <authorList>
            <person name="Whitman W."/>
        </authorList>
    </citation>
    <scope>NUCLEOTIDE SEQUENCE [LARGE SCALE GENOMIC DNA]</scope>
    <source>
        <strain evidence="10 11">CECT 8075</strain>
    </source>
</reference>
<dbReference type="Pfam" id="PF01112">
    <property type="entry name" value="Asparaginase_2"/>
    <property type="match status" value="1"/>
</dbReference>
<evidence type="ECO:0000256" key="8">
    <source>
        <dbReference type="SAM" id="SignalP"/>
    </source>
</evidence>
<feature type="binding site" evidence="6">
    <location>
        <begin position="226"/>
        <end position="229"/>
    </location>
    <ligand>
        <name>substrate</name>
    </ligand>
</feature>